<dbReference type="EMBL" id="JASJQH010007241">
    <property type="protein sequence ID" value="KAK9712003.1"/>
    <property type="molecule type" value="Genomic_DNA"/>
</dbReference>
<evidence type="ECO:0000256" key="1">
    <source>
        <dbReference type="ARBA" id="ARBA00004123"/>
    </source>
</evidence>
<evidence type="ECO:0000313" key="9">
    <source>
        <dbReference type="Proteomes" id="UP001479436"/>
    </source>
</evidence>
<dbReference type="Gene3D" id="3.30.50.10">
    <property type="entry name" value="Erythroid Transcription Factor GATA-1, subunit A"/>
    <property type="match status" value="1"/>
</dbReference>
<dbReference type="Proteomes" id="UP001479436">
    <property type="component" value="Unassembled WGS sequence"/>
</dbReference>
<evidence type="ECO:0000256" key="6">
    <source>
        <dbReference type="SAM" id="MobiDB-lite"/>
    </source>
</evidence>
<keyword evidence="9" id="KW-1185">Reference proteome</keyword>
<feature type="domain" description="GATA-type" evidence="7">
    <location>
        <begin position="463"/>
        <end position="516"/>
    </location>
</feature>
<dbReference type="PANTHER" id="PTHR10019">
    <property type="entry name" value="SNF5"/>
    <property type="match status" value="1"/>
</dbReference>
<feature type="region of interest" description="Disordered" evidence="6">
    <location>
        <begin position="428"/>
        <end position="452"/>
    </location>
</feature>
<dbReference type="InterPro" id="IPR000679">
    <property type="entry name" value="Znf_GATA"/>
</dbReference>
<comment type="caution">
    <text evidence="8">The sequence shown here is derived from an EMBL/GenBank/DDBJ whole genome shotgun (WGS) entry which is preliminary data.</text>
</comment>
<feature type="compositionally biased region" description="Polar residues" evidence="6">
    <location>
        <begin position="433"/>
        <end position="444"/>
    </location>
</feature>
<feature type="compositionally biased region" description="Polar residues" evidence="6">
    <location>
        <begin position="16"/>
        <end position="39"/>
    </location>
</feature>
<dbReference type="Pfam" id="PF00320">
    <property type="entry name" value="GATA"/>
    <property type="match status" value="1"/>
</dbReference>
<comment type="subcellular location">
    <subcellularLocation>
        <location evidence="1">Nucleus</location>
    </subcellularLocation>
</comment>
<evidence type="ECO:0000256" key="5">
    <source>
        <dbReference type="ARBA" id="ARBA00023242"/>
    </source>
</evidence>
<keyword evidence="3" id="KW-0805">Transcription regulation</keyword>
<dbReference type="Pfam" id="PF04855">
    <property type="entry name" value="SNF5"/>
    <property type="match status" value="1"/>
</dbReference>
<evidence type="ECO:0000256" key="2">
    <source>
        <dbReference type="ARBA" id="ARBA00010239"/>
    </source>
</evidence>
<protein>
    <submittedName>
        <fullName evidence="8">Chromatin structure remodeling complex protein sfh1</fullName>
    </submittedName>
</protein>
<keyword evidence="4" id="KW-0804">Transcription</keyword>
<proteinExistence type="inferred from homology"/>
<keyword evidence="5" id="KW-0539">Nucleus</keyword>
<dbReference type="CDD" id="cd00202">
    <property type="entry name" value="ZnF_GATA"/>
    <property type="match status" value="1"/>
</dbReference>
<feature type="region of interest" description="Disordered" evidence="6">
    <location>
        <begin position="60"/>
        <end position="79"/>
    </location>
</feature>
<dbReference type="SMART" id="SM00401">
    <property type="entry name" value="ZnF_GATA"/>
    <property type="match status" value="1"/>
</dbReference>
<reference evidence="8 9" key="1">
    <citation type="submission" date="2023-04" db="EMBL/GenBank/DDBJ databases">
        <title>Genome of Basidiobolus ranarum AG-B5.</title>
        <authorList>
            <person name="Stajich J.E."/>
            <person name="Carter-House D."/>
            <person name="Gryganskyi A."/>
        </authorList>
    </citation>
    <scope>NUCLEOTIDE SEQUENCE [LARGE SCALE GENOMIC DNA]</scope>
    <source>
        <strain evidence="8 9">AG-B5</strain>
    </source>
</reference>
<evidence type="ECO:0000256" key="3">
    <source>
        <dbReference type="ARBA" id="ARBA00023015"/>
    </source>
</evidence>
<evidence type="ECO:0000256" key="4">
    <source>
        <dbReference type="ARBA" id="ARBA00023163"/>
    </source>
</evidence>
<accession>A0ABR2W0C7</accession>
<sequence>MSSDSDRILRSRISRPESSTPTPARNASFTGLTQGSSQNSVYMSQAPNYQTLFSNSPFNTTPSYQHSPTTMNSISTSHPNLTPRSTTHFIPYSATPTLSVNHSNTFKLNKTSQHPIMTPGHIPRMIFPVATPAIATLGSNLQGGYSTYASRLREGGSSLIVPANLGKRVLRDKDEDSEEEDFRTPISSSASKVWSRKRLQRRCLSFTTAQLQEAAQAEETLVPIRLDLDIDYHHKLRDLFLWNLNETLFTPEKFAEILCDELDISASVHGSNIVNSIKTQIQHFKTVLDLDIPTEDARVVINLDLHVGQTHLKDQFEWDIYSGLSPTDFARQLASDLALGGEFVSLIAFTIHEQLYRYRQERLSYADEMEYSDMTTPLTSAFRSMEEAEDWAPKLESLSMEELERILMDNERSIRRLRRDASRFVINRPLDSKPNSTSRTSSPLPKSKTRLSEYKTSRLPVEELETWQCLHCGIDGKNTPLVRRGPDGSKTLCNACGLAWQTRGKLPENRLNMYRS</sequence>
<evidence type="ECO:0000313" key="8">
    <source>
        <dbReference type="EMBL" id="KAK9712003.1"/>
    </source>
</evidence>
<feature type="region of interest" description="Disordered" evidence="6">
    <location>
        <begin position="1"/>
        <end position="39"/>
    </location>
</feature>
<dbReference type="InterPro" id="IPR013088">
    <property type="entry name" value="Znf_NHR/GATA"/>
</dbReference>
<gene>
    <name evidence="8" type="primary">SFH1_3</name>
    <name evidence="8" type="ORF">K7432_007421</name>
</gene>
<comment type="similarity">
    <text evidence="2">Belongs to the SNF5 family.</text>
</comment>
<dbReference type="InterPro" id="IPR006939">
    <property type="entry name" value="SNF5"/>
</dbReference>
<evidence type="ECO:0000259" key="7">
    <source>
        <dbReference type="SMART" id="SM00401"/>
    </source>
</evidence>
<dbReference type="SUPFAM" id="SSF57716">
    <property type="entry name" value="Glucocorticoid receptor-like (DNA-binding domain)"/>
    <property type="match status" value="1"/>
</dbReference>
<organism evidence="8 9">
    <name type="scientific">Basidiobolus ranarum</name>
    <dbReference type="NCBI Taxonomy" id="34480"/>
    <lineage>
        <taxon>Eukaryota</taxon>
        <taxon>Fungi</taxon>
        <taxon>Fungi incertae sedis</taxon>
        <taxon>Zoopagomycota</taxon>
        <taxon>Entomophthoromycotina</taxon>
        <taxon>Basidiobolomycetes</taxon>
        <taxon>Basidiobolales</taxon>
        <taxon>Basidiobolaceae</taxon>
        <taxon>Basidiobolus</taxon>
    </lineage>
</organism>
<name>A0ABR2W0C7_9FUNG</name>